<gene>
    <name evidence="1" type="ORF">CEXT_656961</name>
</gene>
<sequence>MVTNIAVVDLVQTYCQISWIATSLKLILERSRHTHQSVSSFNISSWEQRCLIHCFCCLKSPGKATAVKEIAVSTVESSKLQFVRENSGITLLTIEDNQAKELCFTDSHFFYFIAWYTFVRDLRFQSST</sequence>
<dbReference type="EMBL" id="BPLR01010877">
    <property type="protein sequence ID" value="GIY42643.1"/>
    <property type="molecule type" value="Genomic_DNA"/>
</dbReference>
<organism evidence="1 2">
    <name type="scientific">Caerostris extrusa</name>
    <name type="common">Bark spider</name>
    <name type="synonym">Caerostris bankana</name>
    <dbReference type="NCBI Taxonomy" id="172846"/>
    <lineage>
        <taxon>Eukaryota</taxon>
        <taxon>Metazoa</taxon>
        <taxon>Ecdysozoa</taxon>
        <taxon>Arthropoda</taxon>
        <taxon>Chelicerata</taxon>
        <taxon>Arachnida</taxon>
        <taxon>Araneae</taxon>
        <taxon>Araneomorphae</taxon>
        <taxon>Entelegynae</taxon>
        <taxon>Araneoidea</taxon>
        <taxon>Araneidae</taxon>
        <taxon>Caerostris</taxon>
    </lineage>
</organism>
<name>A0AAV4T7V0_CAEEX</name>
<accession>A0AAV4T7V0</accession>
<proteinExistence type="predicted"/>
<evidence type="ECO:0000313" key="1">
    <source>
        <dbReference type="EMBL" id="GIY42643.1"/>
    </source>
</evidence>
<comment type="caution">
    <text evidence="1">The sequence shown here is derived from an EMBL/GenBank/DDBJ whole genome shotgun (WGS) entry which is preliminary data.</text>
</comment>
<dbReference type="AlphaFoldDB" id="A0AAV4T7V0"/>
<reference evidence="1 2" key="1">
    <citation type="submission" date="2021-06" db="EMBL/GenBank/DDBJ databases">
        <title>Caerostris extrusa draft genome.</title>
        <authorList>
            <person name="Kono N."/>
            <person name="Arakawa K."/>
        </authorList>
    </citation>
    <scope>NUCLEOTIDE SEQUENCE [LARGE SCALE GENOMIC DNA]</scope>
</reference>
<evidence type="ECO:0000313" key="2">
    <source>
        <dbReference type="Proteomes" id="UP001054945"/>
    </source>
</evidence>
<keyword evidence="2" id="KW-1185">Reference proteome</keyword>
<protein>
    <submittedName>
        <fullName evidence="1">Uncharacterized protein</fullName>
    </submittedName>
</protein>
<dbReference type="Proteomes" id="UP001054945">
    <property type="component" value="Unassembled WGS sequence"/>
</dbReference>